<accession>A0A4Q5LZF9</accession>
<name>A0A4Q5LZF9_9BACT</name>
<keyword evidence="1" id="KW-0812">Transmembrane</keyword>
<evidence type="ECO:0000313" key="2">
    <source>
        <dbReference type="EMBL" id="RYU94913.1"/>
    </source>
</evidence>
<dbReference type="Proteomes" id="UP000293162">
    <property type="component" value="Unassembled WGS sequence"/>
</dbReference>
<feature type="transmembrane region" description="Helical" evidence="1">
    <location>
        <begin position="135"/>
        <end position="153"/>
    </location>
</feature>
<keyword evidence="3" id="KW-1185">Reference proteome</keyword>
<feature type="transmembrane region" description="Helical" evidence="1">
    <location>
        <begin position="80"/>
        <end position="98"/>
    </location>
</feature>
<feature type="transmembrane region" description="Helical" evidence="1">
    <location>
        <begin position="165"/>
        <end position="186"/>
    </location>
</feature>
<evidence type="ECO:0000313" key="3">
    <source>
        <dbReference type="Proteomes" id="UP000293162"/>
    </source>
</evidence>
<dbReference type="OrthoDB" id="947115at2"/>
<proteinExistence type="predicted"/>
<dbReference type="EMBL" id="SEWF01000020">
    <property type="protein sequence ID" value="RYU94913.1"/>
    <property type="molecule type" value="Genomic_DNA"/>
</dbReference>
<comment type="caution">
    <text evidence="2">The sequence shown here is derived from an EMBL/GenBank/DDBJ whole genome shotgun (WGS) entry which is preliminary data.</text>
</comment>
<dbReference type="AlphaFoldDB" id="A0A4Q5LZF9"/>
<feature type="transmembrane region" description="Helical" evidence="1">
    <location>
        <begin position="56"/>
        <end position="74"/>
    </location>
</feature>
<gene>
    <name evidence="2" type="ORF">EWM59_14575</name>
</gene>
<keyword evidence="1" id="KW-1133">Transmembrane helix</keyword>
<feature type="transmembrane region" description="Helical" evidence="1">
    <location>
        <begin position="28"/>
        <end position="44"/>
    </location>
</feature>
<feature type="transmembrane region" description="Helical" evidence="1">
    <location>
        <begin position="198"/>
        <end position="215"/>
    </location>
</feature>
<reference evidence="2 3" key="1">
    <citation type="submission" date="2019-02" db="EMBL/GenBank/DDBJ databases">
        <title>Bacterial novel species Emticicia sp. 17J42-9 isolated from soil.</title>
        <authorList>
            <person name="Jung H.-Y."/>
        </authorList>
    </citation>
    <scope>NUCLEOTIDE SEQUENCE [LARGE SCALE GENOMIC DNA]</scope>
    <source>
        <strain evidence="2 3">17J42-9</strain>
    </source>
</reference>
<protein>
    <recommendedName>
        <fullName evidence="4">Lysoplasmalogenase</fullName>
    </recommendedName>
</protein>
<feature type="transmembrane region" description="Helical" evidence="1">
    <location>
        <begin position="110"/>
        <end position="129"/>
    </location>
</feature>
<evidence type="ECO:0000256" key="1">
    <source>
        <dbReference type="SAM" id="Phobius"/>
    </source>
</evidence>
<keyword evidence="1" id="KW-0472">Membrane</keyword>
<dbReference type="RefSeq" id="WP_130021794.1">
    <property type="nucleotide sequence ID" value="NZ_SEWF01000020.1"/>
</dbReference>
<feature type="transmembrane region" description="Helical" evidence="1">
    <location>
        <begin position="7"/>
        <end position="22"/>
    </location>
</feature>
<organism evidence="2 3">
    <name type="scientific">Emticicia agri</name>
    <dbReference type="NCBI Taxonomy" id="2492393"/>
    <lineage>
        <taxon>Bacteria</taxon>
        <taxon>Pseudomonadati</taxon>
        <taxon>Bacteroidota</taxon>
        <taxon>Cytophagia</taxon>
        <taxon>Cytophagales</taxon>
        <taxon>Leadbetterellaceae</taxon>
        <taxon>Emticicia</taxon>
    </lineage>
</organism>
<evidence type="ECO:0008006" key="4">
    <source>
        <dbReference type="Google" id="ProtNLM"/>
    </source>
</evidence>
<sequence>MPLKLKLVYILCCLIDIVAFTFHQKWLVPFGALPVLCLIVIYVLKRKGEYKLKDYTYTLALLFSAIADFVFEFRTLFAKVIAMILYVFTFSFYIATVRKEVVFTASSKELAKVALHLLLIMSPFFLVFTKIPTDYFFSSILYMVFLSLLYINALFRKTNQSSYRWFFAGIIAFILLTITDIYFGFVITAPHGDLINKLLYQFAQYAIFIGIIKANNHYSTSFAKNVN</sequence>